<feature type="domain" description="TIR" evidence="1">
    <location>
        <begin position="1"/>
        <end position="130"/>
    </location>
</feature>
<dbReference type="InterPro" id="IPR035897">
    <property type="entry name" value="Toll_tir_struct_dom_sf"/>
</dbReference>
<sequence>MRIFISHSTRTKDDRVVLSRLTAGLRAKGYDVFIDREIHAGEPWRWRLYHELALCAGAVVLLTEDTLRNSKWVRRELDILLWRAAFDPELVIVPVILDRTGTQAIRQAGFNELTETQFLQAGAGELSPEQIAERVVARFPATRAPTPDTEMNKWFTNITLVLHKIGAPHPEQMIKAARALGVRAEDFGEVPLTRGYHFLAHQFLGHATDFSTIDAVEPLLYCGDRESLARLVGLIQPTWVDAGASRPLTRYAAGQGCVAVLNARDPMIAKQYYLRATCVSPLADSAEVPLAVGEDVVGELVDACERTVKRLLGADPDLDEWDDLPADWVRNGPRSAKGARLPRFLILDASQYQPHTVARAVAHVRERFRWLSVIVLVGRTAPTPEEMTRWGLTDATLLEPPLKPDAEAQARGVINELRNMIERVGSR</sequence>
<evidence type="ECO:0000313" key="3">
    <source>
        <dbReference type="Proteomes" id="UP001595867"/>
    </source>
</evidence>
<comment type="caution">
    <text evidence="2">The sequence shown here is derived from an EMBL/GenBank/DDBJ whole genome shotgun (WGS) entry which is preliminary data.</text>
</comment>
<protein>
    <submittedName>
        <fullName evidence="2">Toll/interleukin-1 receptor domain-containing protein</fullName>
    </submittedName>
</protein>
<keyword evidence="3" id="KW-1185">Reference proteome</keyword>
<dbReference type="RefSeq" id="WP_378072678.1">
    <property type="nucleotide sequence ID" value="NZ_JBHSBL010000029.1"/>
</dbReference>
<dbReference type="Pfam" id="PF13676">
    <property type="entry name" value="TIR_2"/>
    <property type="match status" value="1"/>
</dbReference>
<gene>
    <name evidence="2" type="ORF">ACFO0C_43265</name>
</gene>
<reference evidence="3" key="1">
    <citation type="journal article" date="2019" name="Int. J. Syst. Evol. Microbiol.">
        <title>The Global Catalogue of Microorganisms (GCM) 10K type strain sequencing project: providing services to taxonomists for standard genome sequencing and annotation.</title>
        <authorList>
            <consortium name="The Broad Institute Genomics Platform"/>
            <consortium name="The Broad Institute Genome Sequencing Center for Infectious Disease"/>
            <person name="Wu L."/>
            <person name="Ma J."/>
        </authorList>
    </citation>
    <scope>NUCLEOTIDE SEQUENCE [LARGE SCALE GENOMIC DNA]</scope>
    <source>
        <strain evidence="3">TBRC 5832</strain>
    </source>
</reference>
<organism evidence="2 3">
    <name type="scientific">Actinoplanes subglobosus</name>
    <dbReference type="NCBI Taxonomy" id="1547892"/>
    <lineage>
        <taxon>Bacteria</taxon>
        <taxon>Bacillati</taxon>
        <taxon>Actinomycetota</taxon>
        <taxon>Actinomycetes</taxon>
        <taxon>Micromonosporales</taxon>
        <taxon>Micromonosporaceae</taxon>
        <taxon>Actinoplanes</taxon>
    </lineage>
</organism>
<accession>A0ABV8J9T0</accession>
<dbReference type="InterPro" id="IPR000157">
    <property type="entry name" value="TIR_dom"/>
</dbReference>
<dbReference type="Gene3D" id="3.40.50.10140">
    <property type="entry name" value="Toll/interleukin-1 receptor homology (TIR) domain"/>
    <property type="match status" value="1"/>
</dbReference>
<dbReference type="PROSITE" id="PS50104">
    <property type="entry name" value="TIR"/>
    <property type="match status" value="1"/>
</dbReference>
<evidence type="ECO:0000313" key="2">
    <source>
        <dbReference type="EMBL" id="MFC4071800.1"/>
    </source>
</evidence>
<name>A0ABV8J9T0_9ACTN</name>
<dbReference type="Proteomes" id="UP001595867">
    <property type="component" value="Unassembled WGS sequence"/>
</dbReference>
<dbReference type="SUPFAM" id="SSF52200">
    <property type="entry name" value="Toll/Interleukin receptor TIR domain"/>
    <property type="match status" value="1"/>
</dbReference>
<dbReference type="EMBL" id="JBHSBL010000029">
    <property type="protein sequence ID" value="MFC4071800.1"/>
    <property type="molecule type" value="Genomic_DNA"/>
</dbReference>
<proteinExistence type="predicted"/>
<keyword evidence="2" id="KW-0675">Receptor</keyword>
<evidence type="ECO:0000259" key="1">
    <source>
        <dbReference type="PROSITE" id="PS50104"/>
    </source>
</evidence>